<keyword evidence="2" id="KW-0472">Membrane</keyword>
<feature type="transmembrane region" description="Helical" evidence="2">
    <location>
        <begin position="221"/>
        <end position="244"/>
    </location>
</feature>
<reference evidence="3" key="1">
    <citation type="journal article" date="2017" name="Mycologia">
        <title>Epichloe hybrida sp. nov., an emerging model system for investigating fungal allopolyploidy.</title>
        <authorList>
            <person name="Campbell M.A."/>
            <person name="Tapper B.A."/>
            <person name="Johnson R.D."/>
            <person name="Mace W."/>
            <person name="Ram A."/>
            <person name="Lukito Y."/>
            <person name="Dupont P.-Y."/>
            <person name="Johnson L.J."/>
            <person name="Scott D.B."/>
            <person name="Ganley A.R.D."/>
            <person name="Cox M.P."/>
        </authorList>
    </citation>
    <scope>NUCLEOTIDE SEQUENCE</scope>
    <source>
        <strain evidence="3">E8</strain>
    </source>
</reference>
<keyword evidence="2" id="KW-0812">Transmembrane</keyword>
<evidence type="ECO:0000256" key="1">
    <source>
        <dbReference type="SAM" id="Coils"/>
    </source>
</evidence>
<dbReference type="EMBL" id="KX066185">
    <property type="protein sequence ID" value="APB96746.1"/>
    <property type="molecule type" value="Genomic_DNA"/>
</dbReference>
<keyword evidence="3" id="KW-0496">Mitochondrion</keyword>
<accession>A0A1J0D012</accession>
<evidence type="ECO:0000256" key="2">
    <source>
        <dbReference type="SAM" id="Phobius"/>
    </source>
</evidence>
<organism evidence="3">
    <name type="scientific">Epichloe typhina</name>
    <name type="common">Mycoparasitic fungus</name>
    <name type="synonym">Sphaeria typhina</name>
    <dbReference type="NCBI Taxonomy" id="5113"/>
    <lineage>
        <taxon>Eukaryota</taxon>
        <taxon>Fungi</taxon>
        <taxon>Dikarya</taxon>
        <taxon>Ascomycota</taxon>
        <taxon>Pezizomycotina</taxon>
        <taxon>Sordariomycetes</taxon>
        <taxon>Hypocreomycetidae</taxon>
        <taxon>Hypocreales</taxon>
        <taxon>Clavicipitaceae</taxon>
        <taxon>Epichloe</taxon>
    </lineage>
</organism>
<dbReference type="GeneID" id="30513340"/>
<keyword evidence="2" id="KW-1133">Transmembrane helix</keyword>
<dbReference type="RefSeq" id="YP_009327787.1">
    <property type="nucleotide sequence ID" value="NC_032063.1"/>
</dbReference>
<feature type="transmembrane region" description="Helical" evidence="2">
    <location>
        <begin position="167"/>
        <end position="189"/>
    </location>
</feature>
<geneLocation type="mitochondrion" evidence="3"/>
<evidence type="ECO:0000313" key="3">
    <source>
        <dbReference type="EMBL" id="APB96746.1"/>
    </source>
</evidence>
<feature type="coiled-coil region" evidence="1">
    <location>
        <begin position="27"/>
        <end position="88"/>
    </location>
</feature>
<keyword evidence="1" id="KW-0175">Coiled coil</keyword>
<gene>
    <name evidence="3" type="primary">orf247</name>
</gene>
<name>A0A1J0D012_EPITY</name>
<dbReference type="AlphaFoldDB" id="A0A1J0D012"/>
<protein>
    <submittedName>
        <fullName evidence="3">Uncharacterized protein</fullName>
    </submittedName>
</protein>
<proteinExistence type="predicted"/>
<sequence length="247" mass="28890">MKFNFNSIWKYIAGGGTVLGYQAFYERITSKQKAEEVNRNIQDMNQKIDSLYDNMEKTNKDKNEIIDMQNLFKEVKNSLNELSNINKKYWDKPSENVDENFSKLFESYKEEFGRAFERAQEITDKVNKKYSQFESSINKLAEDNYVIKLINEFNNYLSNLTITEICLVINISSSIFVLTCLVTILFSVYGNKLIDKLNLEQKYPKLASFIKLRVKLQHTYVFINTLLIIIALILMIIINFITLVNGD</sequence>